<reference evidence="3 4" key="1">
    <citation type="submission" date="2015-11" db="EMBL/GenBank/DDBJ databases">
        <title>The genome of Debaryomyces fabryi.</title>
        <authorList>
            <person name="Tafer H."/>
            <person name="Lopandic K."/>
        </authorList>
    </citation>
    <scope>NUCLEOTIDE SEQUENCE [LARGE SCALE GENOMIC DNA]</scope>
    <source>
        <strain evidence="3 4">CBS 789</strain>
    </source>
</reference>
<evidence type="ECO:0000256" key="1">
    <source>
        <dbReference type="SAM" id="Phobius"/>
    </source>
</evidence>
<gene>
    <name evidence="3" type="ORF">AC631_01056</name>
</gene>
<organism evidence="3 4">
    <name type="scientific">Debaryomyces fabryi</name>
    <dbReference type="NCBI Taxonomy" id="58627"/>
    <lineage>
        <taxon>Eukaryota</taxon>
        <taxon>Fungi</taxon>
        <taxon>Dikarya</taxon>
        <taxon>Ascomycota</taxon>
        <taxon>Saccharomycotina</taxon>
        <taxon>Pichiomycetes</taxon>
        <taxon>Debaryomycetaceae</taxon>
        <taxon>Debaryomyces</taxon>
    </lineage>
</organism>
<dbReference type="Proteomes" id="UP000054251">
    <property type="component" value="Unassembled WGS sequence"/>
</dbReference>
<comment type="caution">
    <text evidence="3">The sequence shown here is derived from an EMBL/GenBank/DDBJ whole genome shotgun (WGS) entry which is preliminary data.</text>
</comment>
<dbReference type="GO" id="GO:0046856">
    <property type="term" value="P:phosphatidylinositol dephosphorylation"/>
    <property type="evidence" value="ECO:0007669"/>
    <property type="project" value="TreeGrafter"/>
</dbReference>
<sequence>MTLFHSIAPDGTHIFQNSRTKNYLYLSGNSGLQVSDSLPSVYSKLNIGSAPSAISCIIGVIKLKINKYVIIADKHTVTGSVLGKEIAHIDSFKILPLSNDLVSKKDSEESSYIDLLHQHLTKATLFYSIDNEYDLTNSLQRQFTSKPVSYDQRFWWNAYLCDELVEAAATDFVTPIIYGYFKSHSAEFKGHQSLEFALVTRRSVKRAGTRYFRRGIDDDGNVGNYNETEQILTTHDSQIYSYIQTRGSVPVYWCEINNLKYRPNLVVSTKSSSEASQKHFAEQIEKYGDNFCVNLVNQKGYELAVKEAYEGAVETLPPNLADHVKYIYFDFHHECRNMRWDRISLLLERLIQLGYTSDNYFHFDLRSSSILSTQNKVVRTNCMDCLDRTNVVQSTLGRWVLQNQFIKSKYLQTTDAAPWEILDPGFNLFFMSFWADNADAVSFAYSGTGALKTDFTRLGKRTRGGAVADLINSITRYYRNNLKDGARQDSFDLFLGNYRPFRDSLTSPFIDRRPPYIQLLPYLMCTSLLVLFAILWYPKGSITDWKNLLVVGACIFYNAKSLTYLNKNGYQFVNWPKLNKLDFIKKVDVFDGEGKFTGIRYEEQDNFKTVGKKKN</sequence>
<dbReference type="RefSeq" id="XP_015469261.1">
    <property type="nucleotide sequence ID" value="XM_015609886.1"/>
</dbReference>
<name>A0A0V1Q3W6_9ASCO</name>
<keyword evidence="1" id="KW-1133">Transmembrane helix</keyword>
<keyword evidence="1" id="KW-0472">Membrane</keyword>
<dbReference type="AlphaFoldDB" id="A0A0V1Q3W6"/>
<evidence type="ECO:0000313" key="4">
    <source>
        <dbReference type="Proteomes" id="UP000054251"/>
    </source>
</evidence>
<dbReference type="PANTHER" id="PTHR45662">
    <property type="entry name" value="PHOSPHATIDYLINOSITIDE PHOSPHATASE SAC1"/>
    <property type="match status" value="1"/>
</dbReference>
<feature type="transmembrane region" description="Helical" evidence="1">
    <location>
        <begin position="519"/>
        <end position="537"/>
    </location>
</feature>
<accession>A0A0V1Q3W6</accession>
<dbReference type="PANTHER" id="PTHR45662:SF2">
    <property type="entry name" value="PHOSPHATIDYLINOSITOL-3-PHOSPHATASE SAC1"/>
    <property type="match status" value="1"/>
</dbReference>
<dbReference type="PROSITE" id="PS50275">
    <property type="entry name" value="SAC"/>
    <property type="match status" value="1"/>
</dbReference>
<dbReference type="OrthoDB" id="405996at2759"/>
<evidence type="ECO:0000259" key="2">
    <source>
        <dbReference type="PROSITE" id="PS50275"/>
    </source>
</evidence>
<keyword evidence="4" id="KW-1185">Reference proteome</keyword>
<dbReference type="Pfam" id="PF02383">
    <property type="entry name" value="Syja_N"/>
    <property type="match status" value="1"/>
</dbReference>
<evidence type="ECO:0000313" key="3">
    <source>
        <dbReference type="EMBL" id="KSA03159.1"/>
    </source>
</evidence>
<dbReference type="GO" id="GO:0043812">
    <property type="term" value="F:phosphatidylinositol-4-phosphate phosphatase activity"/>
    <property type="evidence" value="ECO:0007669"/>
    <property type="project" value="TreeGrafter"/>
</dbReference>
<feature type="domain" description="SAC" evidence="2">
    <location>
        <begin position="132"/>
        <end position="447"/>
    </location>
</feature>
<dbReference type="GO" id="GO:0005783">
    <property type="term" value="C:endoplasmic reticulum"/>
    <property type="evidence" value="ECO:0007669"/>
    <property type="project" value="TreeGrafter"/>
</dbReference>
<proteinExistence type="predicted"/>
<keyword evidence="1" id="KW-0812">Transmembrane</keyword>
<dbReference type="GO" id="GO:0034593">
    <property type="term" value="F:phosphatidylinositol bisphosphate phosphatase activity"/>
    <property type="evidence" value="ECO:0007669"/>
    <property type="project" value="UniProtKB-ARBA"/>
</dbReference>
<dbReference type="InterPro" id="IPR002013">
    <property type="entry name" value="SAC_dom"/>
</dbReference>
<protein>
    <recommendedName>
        <fullName evidence="2">SAC domain-containing protein</fullName>
    </recommendedName>
</protein>
<dbReference type="EMBL" id="LMYN01000013">
    <property type="protein sequence ID" value="KSA03159.1"/>
    <property type="molecule type" value="Genomic_DNA"/>
</dbReference>
<dbReference type="GeneID" id="26838065"/>